<proteinExistence type="predicted"/>
<accession>A0A2H1EHH7</accession>
<dbReference type="EMBL" id="FRFC01000004">
    <property type="protein sequence ID" value="SHO46492.1"/>
    <property type="molecule type" value="Genomic_DNA"/>
</dbReference>
<dbReference type="AlphaFoldDB" id="A0A2H1EHH7"/>
<name>A0A2H1EHH7_9ARCH</name>
<evidence type="ECO:0000313" key="1">
    <source>
        <dbReference type="EMBL" id="SHO46492.1"/>
    </source>
</evidence>
<organism evidence="1 2">
    <name type="scientific">Nitrosotalea sinensis</name>
    <dbReference type="NCBI Taxonomy" id="1499975"/>
    <lineage>
        <taxon>Archaea</taxon>
        <taxon>Nitrososphaerota</taxon>
        <taxon>Nitrososphaeria</taxon>
        <taxon>Nitrosotaleales</taxon>
        <taxon>Nitrosotaleaceae</taxon>
        <taxon>Nitrosotalea</taxon>
    </lineage>
</organism>
<protein>
    <submittedName>
        <fullName evidence="1">Uncharacterized protein</fullName>
    </submittedName>
</protein>
<keyword evidence="2" id="KW-1185">Reference proteome</keyword>
<dbReference type="Proteomes" id="UP000232412">
    <property type="component" value="Unassembled WGS sequence"/>
</dbReference>
<dbReference type="RefSeq" id="WP_101010325.1">
    <property type="nucleotide sequence ID" value="NZ_FRFC01000004.1"/>
</dbReference>
<sequence>MKNFILFLLVLSLVICSTTPSFSQDYNIPSWIKKNAKFWSEGTIQDNDFTKGIEYLVQQGVIKIQSIPKMQATSKHIPKWIKNNAEQWVNGTINDSDFVKGIEYLVQTGIIQTNATQKSEQNSQTVTPDIIPTTCTAQEDGILPDPNCTPGAIDPRVTQDNIDSTICVPGYTKTVRPPVSYTEPLKLKMMDAYGFTDSPKNYEFDHLIPLEVGGNPTDIKNLWPEPHNTTPSSFDKDKFENYLHKQVCSGTMDLATAQNQIATNWEKYWQDAGRP</sequence>
<reference evidence="2" key="1">
    <citation type="submission" date="2016-12" db="EMBL/GenBank/DDBJ databases">
        <authorList>
            <person name="Herbold C."/>
        </authorList>
    </citation>
    <scope>NUCLEOTIDE SEQUENCE [LARGE SCALE GENOMIC DNA]</scope>
</reference>
<evidence type="ECO:0000313" key="2">
    <source>
        <dbReference type="Proteomes" id="UP000232412"/>
    </source>
</evidence>
<dbReference type="OrthoDB" id="2578at2157"/>
<gene>
    <name evidence="1" type="ORF">NSIN_30132</name>
</gene>